<protein>
    <submittedName>
        <fullName evidence="3">TolC family protein</fullName>
    </submittedName>
</protein>
<keyword evidence="2" id="KW-1134">Transmembrane beta strand</keyword>
<dbReference type="InterPro" id="IPR003423">
    <property type="entry name" value="OMP_efflux"/>
</dbReference>
<reference evidence="4" key="1">
    <citation type="journal article" date="2019" name="Int. J. Syst. Evol. Microbiol.">
        <title>The Global Catalogue of Microorganisms (GCM) 10K type strain sequencing project: providing services to taxonomists for standard genome sequencing and annotation.</title>
        <authorList>
            <consortium name="The Broad Institute Genomics Platform"/>
            <consortium name="The Broad Institute Genome Sequencing Center for Infectious Disease"/>
            <person name="Wu L."/>
            <person name="Ma J."/>
        </authorList>
    </citation>
    <scope>NUCLEOTIDE SEQUENCE [LARGE SCALE GENOMIC DNA]</scope>
    <source>
        <strain evidence="4">KCTC 42248</strain>
    </source>
</reference>
<dbReference type="PANTHER" id="PTHR30203">
    <property type="entry name" value="OUTER MEMBRANE CATION EFFLUX PROTEIN"/>
    <property type="match status" value="1"/>
</dbReference>
<dbReference type="Gene3D" id="1.20.1600.10">
    <property type="entry name" value="Outer membrane efflux proteins (OEP)"/>
    <property type="match status" value="1"/>
</dbReference>
<dbReference type="PROSITE" id="PS51257">
    <property type="entry name" value="PROKAR_LIPOPROTEIN"/>
    <property type="match status" value="1"/>
</dbReference>
<evidence type="ECO:0000256" key="1">
    <source>
        <dbReference type="ARBA" id="ARBA00007613"/>
    </source>
</evidence>
<comment type="similarity">
    <text evidence="1 2">Belongs to the outer membrane factor (OMF) (TC 1.B.17) family.</text>
</comment>
<comment type="caution">
    <text evidence="3">The sequence shown here is derived from an EMBL/GenBank/DDBJ whole genome shotgun (WGS) entry which is preliminary data.</text>
</comment>
<keyword evidence="2" id="KW-0564">Palmitate</keyword>
<gene>
    <name evidence="3" type="ORF">ACFSQ3_12305</name>
</gene>
<evidence type="ECO:0000256" key="2">
    <source>
        <dbReference type="RuleBase" id="RU362097"/>
    </source>
</evidence>
<dbReference type="PANTHER" id="PTHR30203:SF30">
    <property type="entry name" value="OUTER MEMBRANE PROTEIN-RELATED"/>
    <property type="match status" value="1"/>
</dbReference>
<dbReference type="EMBL" id="JBHUMA010000006">
    <property type="protein sequence ID" value="MFD2599734.1"/>
    <property type="molecule type" value="Genomic_DNA"/>
</dbReference>
<keyword evidence="2" id="KW-0449">Lipoprotein</keyword>
<dbReference type="RefSeq" id="WP_380869861.1">
    <property type="nucleotide sequence ID" value="NZ_JBHUMA010000006.1"/>
</dbReference>
<dbReference type="Pfam" id="PF02321">
    <property type="entry name" value="OEP"/>
    <property type="match status" value="2"/>
</dbReference>
<dbReference type="Gene3D" id="2.20.200.10">
    <property type="entry name" value="Outer membrane efflux proteins (OEP)"/>
    <property type="match status" value="1"/>
</dbReference>
<keyword evidence="4" id="KW-1185">Reference proteome</keyword>
<dbReference type="Proteomes" id="UP001597393">
    <property type="component" value="Unassembled WGS sequence"/>
</dbReference>
<organism evidence="3 4">
    <name type="scientific">Sphingobacterium corticis</name>
    <dbReference type="NCBI Taxonomy" id="1812823"/>
    <lineage>
        <taxon>Bacteria</taxon>
        <taxon>Pseudomonadati</taxon>
        <taxon>Bacteroidota</taxon>
        <taxon>Sphingobacteriia</taxon>
        <taxon>Sphingobacteriales</taxon>
        <taxon>Sphingobacteriaceae</taxon>
        <taxon>Sphingobacterium</taxon>
    </lineage>
</organism>
<dbReference type="SUPFAM" id="SSF56954">
    <property type="entry name" value="Outer membrane efflux proteins (OEP)"/>
    <property type="match status" value="1"/>
</dbReference>
<accession>A0ABW5NLJ7</accession>
<evidence type="ECO:0000313" key="4">
    <source>
        <dbReference type="Proteomes" id="UP001597393"/>
    </source>
</evidence>
<sequence length="476" mass="53373">MKRSLLTYTLFAATALIYSCGVPKIVEKKASTDALPTKYDDLGSEVNVADMNWKQYFKDPYLEKLIDTALLHNQELNIMLQEMAISGNEVMARKGEYMPFVGVRGGAGVEKRSENTPLGALERDVEIRNGKENPEPMPDFGAALFANWELDIWNKLHNATKAAQLRFLSSVEGKNFMVTNLVAEIAHSYYELLALDQQRAILQQNIKLQESALETAKVQKMATRVTELAVKKFEAELLKTQSLQFDIDQQRVETENKLNYLVGRFPQHIDRSEADFDVEKLAALDAGLPAHLLNNRPDVRQAELAMAAADLDIKVAKARFYPSLGISASIGYQAFNPAYLLKTPQSLVYSLAGDLAAPLINKKAIQADYLTANAKQIQSVYEYEQTVLNAYVEVANQLSKYQNTASGTQYKTRQVSALNESIRIANDLFNSAHADYMEVLTTQRDVLESKFELIESQKSQYNAMVDLYRSLGGGWH</sequence>
<evidence type="ECO:0000313" key="3">
    <source>
        <dbReference type="EMBL" id="MFD2599734.1"/>
    </source>
</evidence>
<keyword evidence="2" id="KW-0812">Transmembrane</keyword>
<name>A0ABW5NLJ7_9SPHI</name>
<dbReference type="InterPro" id="IPR010131">
    <property type="entry name" value="MdtP/NodT-like"/>
</dbReference>
<comment type="subcellular location">
    <subcellularLocation>
        <location evidence="2">Cell membrane</location>
        <topology evidence="2">Lipid-anchor</topology>
    </subcellularLocation>
</comment>
<proteinExistence type="inferred from homology"/>
<keyword evidence="2" id="KW-0472">Membrane</keyword>
<dbReference type="NCBIfam" id="TIGR01845">
    <property type="entry name" value="outer_NodT"/>
    <property type="match status" value="1"/>
</dbReference>